<proteinExistence type="predicted"/>
<sequence length="178" mass="19422">MNGGAGSNHHSSSSSTTKTEPDAYNGGLYTDSSEGHVDHDPLPPTPVIPGIRIRDGNGNTSVDTKALKTYADNLDTLCDMVGTARDKVFHLRALAPGAFKEAEDLKKTISDPKDGLQQHYVDAMHQLREALKKVAQQIRDLADKYATIEELNKNAGQELRDLITEAQSDVQKLQKDPL</sequence>
<evidence type="ECO:0000256" key="1">
    <source>
        <dbReference type="SAM" id="Coils"/>
    </source>
</evidence>
<feature type="region of interest" description="Disordered" evidence="2">
    <location>
        <begin position="1"/>
        <end position="62"/>
    </location>
</feature>
<dbReference type="KEGG" id="sct:SCAT_0422"/>
<accession>F8JQS5</accession>
<dbReference type="STRING" id="1003195.SCATT_04360"/>
<keyword evidence="4" id="KW-1185">Reference proteome</keyword>
<keyword evidence="1" id="KW-0175">Coiled coil</keyword>
<dbReference type="eggNOG" id="ENOG5034C7A">
    <property type="taxonomic scope" value="Bacteria"/>
</dbReference>
<dbReference type="HOGENOM" id="CLU_1509729_0_0_11"/>
<protein>
    <submittedName>
        <fullName evidence="3">Uncharacterized protein</fullName>
    </submittedName>
</protein>
<feature type="coiled-coil region" evidence="1">
    <location>
        <begin position="124"/>
        <end position="176"/>
    </location>
</feature>
<dbReference type="PATRIC" id="fig|1003195.11.peg.2061"/>
<dbReference type="EMBL" id="CP003219">
    <property type="protein sequence ID" value="AEW92807.1"/>
    <property type="molecule type" value="Genomic_DNA"/>
</dbReference>
<evidence type="ECO:0000313" key="3">
    <source>
        <dbReference type="EMBL" id="AEW92807.1"/>
    </source>
</evidence>
<dbReference type="SUPFAM" id="SSF58113">
    <property type="entry name" value="Apolipoprotein A-I"/>
    <property type="match status" value="1"/>
</dbReference>
<dbReference type="Proteomes" id="UP000007842">
    <property type="component" value="Chromosome"/>
</dbReference>
<accession>G8WNP5</accession>
<dbReference type="AlphaFoldDB" id="F8JQS5"/>
<dbReference type="KEGG" id="scy:SCATT_04360"/>
<organism evidence="3 4">
    <name type="scientific">Streptantibioticus cattleyicolor (strain ATCC 35852 / DSM 46488 / JCM 4925 / NBRC 14057 / NRRL 8057)</name>
    <name type="common">Streptomyces cattleya</name>
    <dbReference type="NCBI Taxonomy" id="1003195"/>
    <lineage>
        <taxon>Bacteria</taxon>
        <taxon>Bacillati</taxon>
        <taxon>Actinomycetota</taxon>
        <taxon>Actinomycetes</taxon>
        <taxon>Kitasatosporales</taxon>
        <taxon>Streptomycetaceae</taxon>
        <taxon>Streptantibioticus</taxon>
    </lineage>
</organism>
<gene>
    <name evidence="3" type="ordered locus">SCATT_04360</name>
</gene>
<evidence type="ECO:0000313" key="4">
    <source>
        <dbReference type="Proteomes" id="UP000007842"/>
    </source>
</evidence>
<dbReference type="OrthoDB" id="3616523at2"/>
<name>F8JQS5_STREN</name>
<reference evidence="4" key="1">
    <citation type="submission" date="2011-12" db="EMBL/GenBank/DDBJ databases">
        <title>Complete genome sequence of Streptomyces cattleya strain DSM 46488.</title>
        <authorList>
            <person name="Ou H.-Y."/>
            <person name="Li P."/>
            <person name="Zhao C."/>
            <person name="O'Hagan D."/>
            <person name="Deng Z."/>
        </authorList>
    </citation>
    <scope>NUCLEOTIDE SEQUENCE [LARGE SCALE GENOMIC DNA]</scope>
    <source>
        <strain evidence="4">ATCC 35852 / DSM 46488 / JCM 4925 / NBRC 14057 / NRRL 8057</strain>
    </source>
</reference>
<evidence type="ECO:0000256" key="2">
    <source>
        <dbReference type="SAM" id="MobiDB-lite"/>
    </source>
</evidence>
<dbReference type="RefSeq" id="WP_014141198.1">
    <property type="nucleotide sequence ID" value="NC_016111.1"/>
</dbReference>